<reference evidence="1 2" key="1">
    <citation type="submission" date="2017-11" db="EMBL/GenBank/DDBJ databases">
        <title>De-novo sequencing of pomegranate (Punica granatum L.) genome.</title>
        <authorList>
            <person name="Akparov Z."/>
            <person name="Amiraslanov A."/>
            <person name="Hajiyeva S."/>
            <person name="Abbasov M."/>
            <person name="Kaur K."/>
            <person name="Hamwieh A."/>
            <person name="Solovyev V."/>
            <person name="Salamov A."/>
            <person name="Braich B."/>
            <person name="Kosarev P."/>
            <person name="Mahmoud A."/>
            <person name="Hajiyev E."/>
            <person name="Babayeva S."/>
            <person name="Izzatullayeva V."/>
            <person name="Mammadov A."/>
            <person name="Mammadov A."/>
            <person name="Sharifova S."/>
            <person name="Ojaghi J."/>
            <person name="Eynullazada K."/>
            <person name="Bayramov B."/>
            <person name="Abdulazimova A."/>
            <person name="Shahmuradov I."/>
        </authorList>
    </citation>
    <scope>NUCLEOTIDE SEQUENCE [LARGE SCALE GENOMIC DNA]</scope>
    <source>
        <strain evidence="2">cv. AG2017</strain>
        <tissue evidence="1">Leaf</tissue>
    </source>
</reference>
<evidence type="ECO:0000313" key="2">
    <source>
        <dbReference type="Proteomes" id="UP000233551"/>
    </source>
</evidence>
<dbReference type="AlphaFoldDB" id="A0A2I0L1E7"/>
<proteinExistence type="predicted"/>
<protein>
    <submittedName>
        <fullName evidence="1">Uncharacterized protein</fullName>
    </submittedName>
</protein>
<name>A0A2I0L1E7_PUNGR</name>
<sequence length="152" mass="16588">MFKGFLITLTLPREEVVTVRGPINRAQPPFTRFSLTGFHSLLPNFLSHFRVHSGLGTLGAAHGHLDPPFRSPTSPTLHRAVTGASVPTPFSLTCRGCLHPEKEISEGSVAPRGPTAIPFATGTVRLLGSPEALGLFPFEAVRFPWVYFRVCR</sequence>
<keyword evidence="2" id="KW-1185">Reference proteome</keyword>
<accession>A0A2I0L1E7</accession>
<gene>
    <name evidence="1" type="ORF">CRG98_005071</name>
</gene>
<evidence type="ECO:0000313" key="1">
    <source>
        <dbReference type="EMBL" id="PKI74529.1"/>
    </source>
</evidence>
<comment type="caution">
    <text evidence="1">The sequence shown here is derived from an EMBL/GenBank/DDBJ whole genome shotgun (WGS) entry which is preliminary data.</text>
</comment>
<dbReference type="Proteomes" id="UP000233551">
    <property type="component" value="Unassembled WGS sequence"/>
</dbReference>
<organism evidence="1 2">
    <name type="scientific">Punica granatum</name>
    <name type="common">Pomegranate</name>
    <dbReference type="NCBI Taxonomy" id="22663"/>
    <lineage>
        <taxon>Eukaryota</taxon>
        <taxon>Viridiplantae</taxon>
        <taxon>Streptophyta</taxon>
        <taxon>Embryophyta</taxon>
        <taxon>Tracheophyta</taxon>
        <taxon>Spermatophyta</taxon>
        <taxon>Magnoliopsida</taxon>
        <taxon>eudicotyledons</taxon>
        <taxon>Gunneridae</taxon>
        <taxon>Pentapetalae</taxon>
        <taxon>rosids</taxon>
        <taxon>malvids</taxon>
        <taxon>Myrtales</taxon>
        <taxon>Lythraceae</taxon>
        <taxon>Punica</taxon>
    </lineage>
</organism>
<dbReference type="EMBL" id="PGOL01000198">
    <property type="protein sequence ID" value="PKI74529.1"/>
    <property type="molecule type" value="Genomic_DNA"/>
</dbReference>